<organism evidence="2 3">
    <name type="scientific">Lentibacillus juripiscarius</name>
    <dbReference type="NCBI Taxonomy" id="257446"/>
    <lineage>
        <taxon>Bacteria</taxon>
        <taxon>Bacillati</taxon>
        <taxon>Bacillota</taxon>
        <taxon>Bacilli</taxon>
        <taxon>Bacillales</taxon>
        <taxon>Bacillaceae</taxon>
        <taxon>Lentibacillus</taxon>
    </lineage>
</organism>
<name>A0ABW5V9C0_9BACI</name>
<reference evidence="3" key="1">
    <citation type="journal article" date="2019" name="Int. J. Syst. Evol. Microbiol.">
        <title>The Global Catalogue of Microorganisms (GCM) 10K type strain sequencing project: providing services to taxonomists for standard genome sequencing and annotation.</title>
        <authorList>
            <consortium name="The Broad Institute Genomics Platform"/>
            <consortium name="The Broad Institute Genome Sequencing Center for Infectious Disease"/>
            <person name="Wu L."/>
            <person name="Ma J."/>
        </authorList>
    </citation>
    <scope>NUCLEOTIDE SEQUENCE [LARGE SCALE GENOMIC DNA]</scope>
    <source>
        <strain evidence="3">TISTR 1535</strain>
    </source>
</reference>
<accession>A0ABW5V9C0</accession>
<dbReference type="RefSeq" id="WP_382395908.1">
    <property type="nucleotide sequence ID" value="NZ_JBHUNA010000041.1"/>
</dbReference>
<proteinExistence type="predicted"/>
<comment type="caution">
    <text evidence="2">The sequence shown here is derived from an EMBL/GenBank/DDBJ whole genome shotgun (WGS) entry which is preliminary data.</text>
</comment>
<feature type="domain" description="DUF6036" evidence="1">
    <location>
        <begin position="5"/>
        <end position="131"/>
    </location>
</feature>
<keyword evidence="3" id="KW-1185">Reference proteome</keyword>
<dbReference type="Pfam" id="PF19502">
    <property type="entry name" value="DUF6036"/>
    <property type="match status" value="1"/>
</dbReference>
<sequence>MTAQNQLFRATRDIDVEVLTSDNEQLFMSLLKDLNIHVVGGVMEVPPSEDFRIEEHRFELDAGFSNIRVYVPEIEMLACAKIFSTREKDLIDLKETTILDNCDKGKLLRMVEEYRGYHTYPENPDLNVHQLFHIFSEKRI</sequence>
<evidence type="ECO:0000259" key="1">
    <source>
        <dbReference type="Pfam" id="PF19502"/>
    </source>
</evidence>
<gene>
    <name evidence="2" type="ORF">ACFSUO_15815</name>
</gene>
<dbReference type="Proteomes" id="UP001597502">
    <property type="component" value="Unassembled WGS sequence"/>
</dbReference>
<dbReference type="InterPro" id="IPR045792">
    <property type="entry name" value="DUF6036"/>
</dbReference>
<protein>
    <submittedName>
        <fullName evidence="2">DUF6036 family nucleotidyltransferase</fullName>
    </submittedName>
</protein>
<evidence type="ECO:0000313" key="3">
    <source>
        <dbReference type="Proteomes" id="UP001597502"/>
    </source>
</evidence>
<dbReference type="EMBL" id="JBHUNA010000041">
    <property type="protein sequence ID" value="MFD2762422.1"/>
    <property type="molecule type" value="Genomic_DNA"/>
</dbReference>
<evidence type="ECO:0000313" key="2">
    <source>
        <dbReference type="EMBL" id="MFD2762422.1"/>
    </source>
</evidence>